<dbReference type="PANTHER" id="PTHR36221:SF1">
    <property type="entry name" value="DUF742 DOMAIN-CONTAINING PROTEIN"/>
    <property type="match status" value="1"/>
</dbReference>
<dbReference type="AlphaFoldDB" id="A0A7X6D1E0"/>
<accession>A0A7X6D1E0</accession>
<reference evidence="1 2" key="1">
    <citation type="submission" date="2020-03" db="EMBL/GenBank/DDBJ databases">
        <title>Draft genome of Streptomyces sp. ventii, isolated from the Axial Seamount in the Pacific Ocean, and resequencing of the two type strains Streptomyces lonarensis strain NCL 716 and Streptomyces bohaiensis strain 11A07.</title>
        <authorList>
            <person name="Loughran R.M."/>
            <person name="Pfannmuller K.M."/>
            <person name="Wasson B.J."/>
            <person name="Deadmond M.C."/>
            <person name="Paddock B.E."/>
            <person name="Koyack M.J."/>
            <person name="Gallegos D.A."/>
            <person name="Mitchell E.A."/>
            <person name="Ushijima B."/>
            <person name="Saw J.H."/>
            <person name="Mcphail K.L."/>
            <person name="Videau P."/>
        </authorList>
    </citation>
    <scope>NUCLEOTIDE SEQUENCE [LARGE SCALE GENOMIC DNA]</scope>
    <source>
        <strain evidence="1 2">NCL716</strain>
    </source>
</reference>
<dbReference type="RefSeq" id="WP_167970256.1">
    <property type="nucleotide sequence ID" value="NZ_BHZG01000597.1"/>
</dbReference>
<dbReference type="PANTHER" id="PTHR36221">
    <property type="entry name" value="DUF742 DOMAIN-CONTAINING PROTEIN"/>
    <property type="match status" value="1"/>
</dbReference>
<dbReference type="Proteomes" id="UP000578686">
    <property type="component" value="Unassembled WGS sequence"/>
</dbReference>
<protein>
    <submittedName>
        <fullName evidence="1">DUF742 domain-containing protein</fullName>
    </submittedName>
</protein>
<comment type="caution">
    <text evidence="1">The sequence shown here is derived from an EMBL/GenBank/DDBJ whole genome shotgun (WGS) entry which is preliminary data.</text>
</comment>
<name>A0A7X6D1E0_9ACTN</name>
<dbReference type="InterPro" id="IPR007995">
    <property type="entry name" value="DUF742"/>
</dbReference>
<organism evidence="1 2">
    <name type="scientific">Streptomyces lonarensis</name>
    <dbReference type="NCBI Taxonomy" id="700599"/>
    <lineage>
        <taxon>Bacteria</taxon>
        <taxon>Bacillati</taxon>
        <taxon>Actinomycetota</taxon>
        <taxon>Actinomycetes</taxon>
        <taxon>Kitasatosporales</taxon>
        <taxon>Streptomycetaceae</taxon>
        <taxon>Streptomyces</taxon>
    </lineage>
</organism>
<evidence type="ECO:0000313" key="2">
    <source>
        <dbReference type="Proteomes" id="UP000578686"/>
    </source>
</evidence>
<proteinExistence type="predicted"/>
<gene>
    <name evidence="1" type="ORF">HCN56_12105</name>
</gene>
<keyword evidence="2" id="KW-1185">Reference proteome</keyword>
<dbReference type="Pfam" id="PF05331">
    <property type="entry name" value="DUF742"/>
    <property type="match status" value="1"/>
</dbReference>
<sequence length="125" mass="13224">MIDPDLPDRLFVALSGRTAPAPEHVFDPVSLIVTEDSAGNGLGLEERAIVEACARPLAVVEISAHLQLPLGAVMVLLSGLLDRGCVSVRHPQTHTAPATGGTGFIAWQPPDPHVLERTLVALRNL</sequence>
<evidence type="ECO:0000313" key="1">
    <source>
        <dbReference type="EMBL" id="NJQ06304.1"/>
    </source>
</evidence>
<dbReference type="EMBL" id="JAAVJD010000075">
    <property type="protein sequence ID" value="NJQ06304.1"/>
    <property type="molecule type" value="Genomic_DNA"/>
</dbReference>